<name>A0A062V0T8_9EURY</name>
<accession>A0A062V0T8</accession>
<dbReference type="AlphaFoldDB" id="A0A062V0T8"/>
<keyword evidence="2" id="KW-1185">Reference proteome</keyword>
<evidence type="ECO:0000313" key="1">
    <source>
        <dbReference type="EMBL" id="KCZ70967.1"/>
    </source>
</evidence>
<evidence type="ECO:0000313" key="2">
    <source>
        <dbReference type="Proteomes" id="UP000027153"/>
    </source>
</evidence>
<dbReference type="EMBL" id="JMIY01000007">
    <property type="protein sequence ID" value="KCZ70967.1"/>
    <property type="molecule type" value="Genomic_DNA"/>
</dbReference>
<dbReference type="OrthoDB" id="377476at2157"/>
<organism evidence="1 2">
    <name type="scientific">Candidatus Methanoperedens nitratireducens</name>
    <dbReference type="NCBI Taxonomy" id="1392998"/>
    <lineage>
        <taxon>Archaea</taxon>
        <taxon>Methanobacteriati</taxon>
        <taxon>Methanobacteriota</taxon>
        <taxon>Stenosarchaea group</taxon>
        <taxon>Methanomicrobia</taxon>
        <taxon>Methanosarcinales</taxon>
        <taxon>ANME-2 cluster</taxon>
        <taxon>Candidatus Methanoperedentaceae</taxon>
        <taxon>Candidatus Methanoperedens</taxon>
    </lineage>
</organism>
<gene>
    <name evidence="1" type="ORF">ANME2D_02996</name>
</gene>
<dbReference type="Proteomes" id="UP000027153">
    <property type="component" value="Unassembled WGS sequence"/>
</dbReference>
<proteinExistence type="predicted"/>
<protein>
    <submittedName>
        <fullName evidence="1">Uncharacterized protein</fullName>
    </submittedName>
</protein>
<comment type="caution">
    <text evidence="1">The sequence shown here is derived from an EMBL/GenBank/DDBJ whole genome shotgun (WGS) entry which is preliminary data.</text>
</comment>
<sequence length="84" mass="9988">MISRNNYEKLLLKEIQELSDSDLRKVIKTVHFFKEEILKEKRGDVTEVLKLAGIWKDMPQDKLEIFSNILKEREKFSKGRAFFG</sequence>
<dbReference type="RefSeq" id="WP_048093031.1">
    <property type="nucleotide sequence ID" value="NZ_JMIY01000007.1"/>
</dbReference>
<reference evidence="1 2" key="1">
    <citation type="journal article" date="2013" name="Nature">
        <title>Anaerobic oxidation of methane coupled to nitrate reduction in a novel archaeal lineage.</title>
        <authorList>
            <person name="Haroon M.F."/>
            <person name="Hu S."/>
            <person name="Shi Y."/>
            <person name="Imelfort M."/>
            <person name="Keller J."/>
            <person name="Hugenholtz P."/>
            <person name="Yuan Z."/>
            <person name="Tyson G.W."/>
        </authorList>
    </citation>
    <scope>NUCLEOTIDE SEQUENCE [LARGE SCALE GENOMIC DNA]</scope>
    <source>
        <strain evidence="1 2">ANME-2d</strain>
    </source>
</reference>